<dbReference type="PANTHER" id="PTHR42743:SF4">
    <property type="entry name" value="BRANCHED-CHAIN-AMINO-ACID AMINOTRANSFERASE-RELATED"/>
    <property type="match status" value="1"/>
</dbReference>
<comment type="pathway">
    <text evidence="3 10">Amino-acid biosynthesis; L-leucine biosynthesis; L-leucine from 3-methyl-2-oxobutanoate: step 4/4.</text>
</comment>
<dbReference type="GO" id="GO:0009099">
    <property type="term" value="P:L-valine biosynthetic process"/>
    <property type="evidence" value="ECO:0007669"/>
    <property type="project" value="UniProtKB-UniPathway"/>
</dbReference>
<comment type="function">
    <text evidence="10">Acts on leucine, isoleucine and valine.</text>
</comment>
<name>A0A5C1EAU4_9RHOO</name>
<keyword evidence="6 10" id="KW-0808">Transferase</keyword>
<dbReference type="KEGG" id="otr:OTERR_25540"/>
<evidence type="ECO:0000256" key="10">
    <source>
        <dbReference type="RuleBase" id="RU364094"/>
    </source>
</evidence>
<comment type="similarity">
    <text evidence="4 10">Belongs to the class-IV pyridoxal-phosphate-dependent aminotransferase family.</text>
</comment>
<dbReference type="InterPro" id="IPR050571">
    <property type="entry name" value="Class-IV_PLP-Dep_Aminotrnsfr"/>
</dbReference>
<evidence type="ECO:0000313" key="11">
    <source>
        <dbReference type="EMBL" id="QEL66030.1"/>
    </source>
</evidence>
<evidence type="ECO:0000256" key="8">
    <source>
        <dbReference type="ARBA" id="ARBA00048798"/>
    </source>
</evidence>
<dbReference type="GO" id="GO:0052654">
    <property type="term" value="F:L-leucine-2-oxoglutarate transaminase activity"/>
    <property type="evidence" value="ECO:0007669"/>
    <property type="project" value="RHEA"/>
</dbReference>
<dbReference type="NCBIfam" id="TIGR01122">
    <property type="entry name" value="ilvE_I"/>
    <property type="match status" value="1"/>
</dbReference>
<comment type="catalytic activity">
    <reaction evidence="7 10">
        <text>L-valine + 2-oxoglutarate = 3-methyl-2-oxobutanoate + L-glutamate</text>
        <dbReference type="Rhea" id="RHEA:24813"/>
        <dbReference type="ChEBI" id="CHEBI:11851"/>
        <dbReference type="ChEBI" id="CHEBI:16810"/>
        <dbReference type="ChEBI" id="CHEBI:29985"/>
        <dbReference type="ChEBI" id="CHEBI:57762"/>
        <dbReference type="EC" id="2.6.1.42"/>
    </reaction>
</comment>
<comment type="cofactor">
    <cofactor evidence="10">
        <name>pyridoxal 5'-phosphate</name>
        <dbReference type="ChEBI" id="CHEBI:597326"/>
    </cofactor>
</comment>
<comment type="catalytic activity">
    <reaction evidence="9 10">
        <text>L-leucine + 2-oxoglutarate = 4-methyl-2-oxopentanoate + L-glutamate</text>
        <dbReference type="Rhea" id="RHEA:18321"/>
        <dbReference type="ChEBI" id="CHEBI:16810"/>
        <dbReference type="ChEBI" id="CHEBI:17865"/>
        <dbReference type="ChEBI" id="CHEBI:29985"/>
        <dbReference type="ChEBI" id="CHEBI:57427"/>
        <dbReference type="EC" id="2.6.1.42"/>
    </reaction>
</comment>
<organism evidence="11 12">
    <name type="scientific">Oryzomicrobium terrae</name>
    <dbReference type="NCBI Taxonomy" id="1735038"/>
    <lineage>
        <taxon>Bacteria</taxon>
        <taxon>Pseudomonadati</taxon>
        <taxon>Pseudomonadota</taxon>
        <taxon>Betaproteobacteria</taxon>
        <taxon>Rhodocyclales</taxon>
        <taxon>Rhodocyclaceae</taxon>
        <taxon>Oryzomicrobium</taxon>
    </lineage>
</organism>
<evidence type="ECO:0000256" key="2">
    <source>
        <dbReference type="ARBA" id="ARBA00004931"/>
    </source>
</evidence>
<keyword evidence="10" id="KW-0100">Branched-chain amino acid biosynthesis</keyword>
<dbReference type="EMBL" id="CP022579">
    <property type="protein sequence ID" value="QEL66030.1"/>
    <property type="molecule type" value="Genomic_DNA"/>
</dbReference>
<dbReference type="InterPro" id="IPR043131">
    <property type="entry name" value="BCAT-like_N"/>
</dbReference>
<evidence type="ECO:0000313" key="12">
    <source>
        <dbReference type="Proteomes" id="UP000323671"/>
    </source>
</evidence>
<dbReference type="Gene3D" id="3.20.10.10">
    <property type="entry name" value="D-amino Acid Aminotransferase, subunit A, domain 2"/>
    <property type="match status" value="1"/>
</dbReference>
<comment type="pathway">
    <text evidence="1 10">Amino-acid biosynthesis; L-isoleucine biosynthesis; L-isoleucine from 2-oxobutanoate: step 4/4.</text>
</comment>
<evidence type="ECO:0000256" key="4">
    <source>
        <dbReference type="ARBA" id="ARBA00009320"/>
    </source>
</evidence>
<evidence type="ECO:0000256" key="1">
    <source>
        <dbReference type="ARBA" id="ARBA00004824"/>
    </source>
</evidence>
<dbReference type="SUPFAM" id="SSF56752">
    <property type="entry name" value="D-aminoacid aminotransferase-like PLP-dependent enzymes"/>
    <property type="match status" value="1"/>
</dbReference>
<proteinExistence type="inferred from homology"/>
<dbReference type="GO" id="GO:0052655">
    <property type="term" value="F:L-valine-2-oxoglutarate transaminase activity"/>
    <property type="evidence" value="ECO:0007669"/>
    <property type="project" value="RHEA"/>
</dbReference>
<gene>
    <name evidence="10 11" type="primary">ilvE</name>
    <name evidence="11" type="ORF">OTERR_25540</name>
</gene>
<dbReference type="Gene3D" id="3.30.470.10">
    <property type="match status" value="1"/>
</dbReference>
<comment type="catalytic activity">
    <reaction evidence="8 10">
        <text>L-isoleucine + 2-oxoglutarate = (S)-3-methyl-2-oxopentanoate + L-glutamate</text>
        <dbReference type="Rhea" id="RHEA:24801"/>
        <dbReference type="ChEBI" id="CHEBI:16810"/>
        <dbReference type="ChEBI" id="CHEBI:29985"/>
        <dbReference type="ChEBI" id="CHEBI:35146"/>
        <dbReference type="ChEBI" id="CHEBI:58045"/>
        <dbReference type="EC" id="2.6.1.42"/>
    </reaction>
</comment>
<evidence type="ECO:0000256" key="7">
    <source>
        <dbReference type="ARBA" id="ARBA00048212"/>
    </source>
</evidence>
<evidence type="ECO:0000256" key="6">
    <source>
        <dbReference type="ARBA" id="ARBA00022679"/>
    </source>
</evidence>
<sequence length="303" mass="33123">MRMKRTIWLSGALVDSQSAMIGALSPAAQFGLSVFEGIRAYRSEKTGALNVFRLNEHLERLFDSCSLVGFCSPYNMSELESIIKMVVRANDYRSDIAIRVAVFVDGEGSWTSSEPINLFVAPIEKCRSDILQLKALKACVSSWVRIGDNSLPPRVKLGANYINSRYAYNQAKAFGCDLPIFLASDGKLSESTGACIFLIKDGRLITPLCTSSILNSITRETVIVLGGEMGLLVEERVVDRTELYLADEIFLCGTAAELTPVGQVDQFKIGDGSPGKITLALLKQYHAAVSGELEQHASWLTPI</sequence>
<dbReference type="UniPathway" id="UPA00049">
    <property type="reaction ID" value="UER00062"/>
</dbReference>
<keyword evidence="10" id="KW-0028">Amino-acid biosynthesis</keyword>
<protein>
    <recommendedName>
        <fullName evidence="10">Branched-chain-amino-acid aminotransferase</fullName>
        <shortName evidence="10">BCAT</shortName>
        <ecNumber evidence="10">2.6.1.42</ecNumber>
    </recommendedName>
</protein>
<evidence type="ECO:0000256" key="9">
    <source>
        <dbReference type="ARBA" id="ARBA00049229"/>
    </source>
</evidence>
<keyword evidence="10" id="KW-0663">Pyridoxal phosphate</keyword>
<dbReference type="GO" id="GO:0052656">
    <property type="term" value="F:L-isoleucine-2-oxoglutarate transaminase activity"/>
    <property type="evidence" value="ECO:0007669"/>
    <property type="project" value="RHEA"/>
</dbReference>
<comment type="pathway">
    <text evidence="2 10">Amino-acid biosynthesis; L-valine biosynthesis; L-valine from pyruvate: step 4/4.</text>
</comment>
<dbReference type="CDD" id="cd00449">
    <property type="entry name" value="PLPDE_IV"/>
    <property type="match status" value="1"/>
</dbReference>
<dbReference type="InterPro" id="IPR036038">
    <property type="entry name" value="Aminotransferase-like"/>
</dbReference>
<dbReference type="InterPro" id="IPR001544">
    <property type="entry name" value="Aminotrans_IV"/>
</dbReference>
<dbReference type="GO" id="GO:0009097">
    <property type="term" value="P:isoleucine biosynthetic process"/>
    <property type="evidence" value="ECO:0007669"/>
    <property type="project" value="UniProtKB-UniPathway"/>
</dbReference>
<dbReference type="GO" id="GO:0009098">
    <property type="term" value="P:L-leucine biosynthetic process"/>
    <property type="evidence" value="ECO:0007669"/>
    <property type="project" value="UniProtKB-UniPathway"/>
</dbReference>
<dbReference type="Pfam" id="PF01063">
    <property type="entry name" value="Aminotran_4"/>
    <property type="match status" value="1"/>
</dbReference>
<dbReference type="AlphaFoldDB" id="A0A5C1EAU4"/>
<dbReference type="PANTHER" id="PTHR42743">
    <property type="entry name" value="AMINO-ACID AMINOTRANSFERASE"/>
    <property type="match status" value="1"/>
</dbReference>
<dbReference type="InterPro" id="IPR043132">
    <property type="entry name" value="BCAT-like_C"/>
</dbReference>
<evidence type="ECO:0000256" key="3">
    <source>
        <dbReference type="ARBA" id="ARBA00005072"/>
    </source>
</evidence>
<keyword evidence="5 10" id="KW-0032">Aminotransferase</keyword>
<accession>A0A5C1EAU4</accession>
<dbReference type="InterPro" id="IPR005785">
    <property type="entry name" value="B_amino_transI"/>
</dbReference>
<keyword evidence="12" id="KW-1185">Reference proteome</keyword>
<dbReference type="UniPathway" id="UPA00047">
    <property type="reaction ID" value="UER00058"/>
</dbReference>
<dbReference type="UniPathway" id="UPA00048">
    <property type="reaction ID" value="UER00073"/>
</dbReference>
<dbReference type="EC" id="2.6.1.42" evidence="10"/>
<evidence type="ECO:0000256" key="5">
    <source>
        <dbReference type="ARBA" id="ARBA00022576"/>
    </source>
</evidence>
<dbReference type="Proteomes" id="UP000323671">
    <property type="component" value="Chromosome"/>
</dbReference>
<reference evidence="11 12" key="1">
    <citation type="submission" date="2017-07" db="EMBL/GenBank/DDBJ databases">
        <title>Complete genome sequence of Oryzomicrobium terrae TPP412.</title>
        <authorList>
            <person name="Chiu L.-W."/>
            <person name="Lo K.-J."/>
            <person name="Tsai Y.-M."/>
            <person name="Lin S.-S."/>
            <person name="Kuo C.-H."/>
            <person name="Liu C.-T."/>
        </authorList>
    </citation>
    <scope>NUCLEOTIDE SEQUENCE [LARGE SCALE GENOMIC DNA]</scope>
    <source>
        <strain evidence="11 12">TPP412</strain>
    </source>
</reference>